<reference evidence="2" key="1">
    <citation type="submission" date="2017-12" db="EMBL/GenBank/DDBJ databases">
        <title>Gene loss provides genomic basis for host adaptation in cereal stripe rust fungi.</title>
        <authorList>
            <person name="Xia C."/>
        </authorList>
    </citation>
    <scope>NUCLEOTIDE SEQUENCE [LARGE SCALE GENOMIC DNA]</scope>
    <source>
        <strain evidence="2">93-210</strain>
    </source>
</reference>
<evidence type="ECO:0000313" key="3">
    <source>
        <dbReference type="Proteomes" id="UP000239156"/>
    </source>
</evidence>
<dbReference type="VEuPathDB" id="FungiDB:PSHT_03951"/>
<gene>
    <name evidence="2" type="ORF">PSTT_06902</name>
</gene>
<comment type="caution">
    <text evidence="2">The sequence shown here is derived from an EMBL/GenBank/DDBJ whole genome shotgun (WGS) entry which is preliminary data.</text>
</comment>
<feature type="compositionally biased region" description="Low complexity" evidence="1">
    <location>
        <begin position="1"/>
        <end position="14"/>
    </location>
</feature>
<proteinExistence type="predicted"/>
<name>A0A2S4VIF1_9BASI</name>
<evidence type="ECO:0000313" key="2">
    <source>
        <dbReference type="EMBL" id="POW09322.1"/>
    </source>
</evidence>
<dbReference type="Proteomes" id="UP000239156">
    <property type="component" value="Unassembled WGS sequence"/>
</dbReference>
<protein>
    <submittedName>
        <fullName evidence="2">Uncharacterized protein</fullName>
    </submittedName>
</protein>
<dbReference type="VEuPathDB" id="FungiDB:PSTT_06902"/>
<evidence type="ECO:0000256" key="1">
    <source>
        <dbReference type="SAM" id="MobiDB-lite"/>
    </source>
</evidence>
<dbReference type="AlphaFoldDB" id="A0A2S4VIF1"/>
<dbReference type="EMBL" id="PKSL01000056">
    <property type="protein sequence ID" value="POW09322.1"/>
    <property type="molecule type" value="Genomic_DNA"/>
</dbReference>
<feature type="region of interest" description="Disordered" evidence="1">
    <location>
        <begin position="1"/>
        <end position="45"/>
    </location>
</feature>
<organism evidence="2 3">
    <name type="scientific">Puccinia striiformis</name>
    <dbReference type="NCBI Taxonomy" id="27350"/>
    <lineage>
        <taxon>Eukaryota</taxon>
        <taxon>Fungi</taxon>
        <taxon>Dikarya</taxon>
        <taxon>Basidiomycota</taxon>
        <taxon>Pucciniomycotina</taxon>
        <taxon>Pucciniomycetes</taxon>
        <taxon>Pucciniales</taxon>
        <taxon>Pucciniaceae</taxon>
        <taxon>Puccinia</taxon>
    </lineage>
</organism>
<feature type="non-terminal residue" evidence="2">
    <location>
        <position position="1"/>
    </location>
</feature>
<sequence length="77" mass="8284">ITQESTTTRESTTSKLQIESHTTKAKIPTPKNIPRAQTTRSANAEAAIPPMDLTNLLGKDQLVIVKIHTTLALGGHP</sequence>
<accession>A0A2S4VIF1</accession>
<keyword evidence="3" id="KW-1185">Reference proteome</keyword>